<name>A0A2T0SRH0_9BACT</name>
<protein>
    <recommendedName>
        <fullName evidence="1">Double-GTPase 1 domain-containing protein</fullName>
    </recommendedName>
</protein>
<reference evidence="2 3" key="1">
    <citation type="submission" date="2018-03" db="EMBL/GenBank/DDBJ databases">
        <title>Genomic Encyclopedia of Archaeal and Bacterial Type Strains, Phase II (KMG-II): from individual species to whole genera.</title>
        <authorList>
            <person name="Goeker M."/>
        </authorList>
    </citation>
    <scope>NUCLEOTIDE SEQUENCE [LARGE SCALE GENOMIC DNA]</scope>
    <source>
        <strain evidence="2 3">DSM 28354</strain>
    </source>
</reference>
<dbReference type="OrthoDB" id="9758793at2"/>
<dbReference type="Pfam" id="PF19975">
    <property type="entry name" value="DO-GTPase1"/>
    <property type="match status" value="1"/>
</dbReference>
<gene>
    <name evidence="2" type="ORF">CLV58_113129</name>
</gene>
<proteinExistence type="predicted"/>
<evidence type="ECO:0000313" key="3">
    <source>
        <dbReference type="Proteomes" id="UP000238375"/>
    </source>
</evidence>
<evidence type="ECO:0000313" key="2">
    <source>
        <dbReference type="EMBL" id="PRY35998.1"/>
    </source>
</evidence>
<dbReference type="EMBL" id="PVTE01000013">
    <property type="protein sequence ID" value="PRY35998.1"/>
    <property type="molecule type" value="Genomic_DNA"/>
</dbReference>
<accession>A0A2T0SRH0</accession>
<feature type="domain" description="Double-GTPase 1" evidence="1">
    <location>
        <begin position="10"/>
        <end position="277"/>
    </location>
</feature>
<dbReference type="RefSeq" id="WP_106138898.1">
    <property type="nucleotide sequence ID" value="NZ_PVTE01000013.1"/>
</dbReference>
<dbReference type="InterPro" id="IPR045530">
    <property type="entry name" value="DO-GTPase1"/>
</dbReference>
<comment type="caution">
    <text evidence="2">The sequence shown here is derived from an EMBL/GenBank/DDBJ whole genome shotgun (WGS) entry which is preliminary data.</text>
</comment>
<dbReference type="AlphaFoldDB" id="A0A2T0SRH0"/>
<evidence type="ECO:0000259" key="1">
    <source>
        <dbReference type="Pfam" id="PF19975"/>
    </source>
</evidence>
<dbReference type="Proteomes" id="UP000238375">
    <property type="component" value="Unassembled WGS sequence"/>
</dbReference>
<keyword evidence="3" id="KW-1185">Reference proteome</keyword>
<sequence length="283" mass="32032">MERQKSEHILIIGGPDVGKTHFGGQLYGRLQSRTGSYKITSPPENLTVFKEVLENLNEGRSAGHTNVSANEVLELDLIDDTGRATSLRFPDYGGEQVNSIVIDRRVNKDWTNQLKESTSWMLFIRLDRLPIIEDIINRGLPEQKILEQRSKNETPLKLSSSAFYTELLQILLYAQKIASNRTSQPRLVVSLSCWDLIEEVDQKKIPLEVLKEKAPALYAFIESTWSQNYAVVGLSSTERTLSLTEVDLDFVKRGPEDFGFFISPQGELNKDLTVLIKILLGKH</sequence>
<organism evidence="2 3">
    <name type="scientific">Spirosoma oryzae</name>
    <dbReference type="NCBI Taxonomy" id="1469603"/>
    <lineage>
        <taxon>Bacteria</taxon>
        <taxon>Pseudomonadati</taxon>
        <taxon>Bacteroidota</taxon>
        <taxon>Cytophagia</taxon>
        <taxon>Cytophagales</taxon>
        <taxon>Cytophagaceae</taxon>
        <taxon>Spirosoma</taxon>
    </lineage>
</organism>